<organism evidence="1 2">
    <name type="scientific">Adineta steineri</name>
    <dbReference type="NCBI Taxonomy" id="433720"/>
    <lineage>
        <taxon>Eukaryota</taxon>
        <taxon>Metazoa</taxon>
        <taxon>Spiralia</taxon>
        <taxon>Gnathifera</taxon>
        <taxon>Rotifera</taxon>
        <taxon>Eurotatoria</taxon>
        <taxon>Bdelloidea</taxon>
        <taxon>Adinetida</taxon>
        <taxon>Adinetidae</taxon>
        <taxon>Adineta</taxon>
    </lineage>
</organism>
<gene>
    <name evidence="1" type="ORF">OXD698_LOCUS46398</name>
</gene>
<proteinExistence type="predicted"/>
<reference evidence="1" key="1">
    <citation type="submission" date="2021-02" db="EMBL/GenBank/DDBJ databases">
        <authorList>
            <person name="Nowell W R."/>
        </authorList>
    </citation>
    <scope>NUCLEOTIDE SEQUENCE</scope>
</reference>
<sequence>MDEPLQLQQHQRRQQRRPQ</sequence>
<comment type="caution">
    <text evidence="1">The sequence shown here is derived from an EMBL/GenBank/DDBJ whole genome shotgun (WGS) entry which is preliminary data.</text>
</comment>
<feature type="non-terminal residue" evidence="1">
    <location>
        <position position="19"/>
    </location>
</feature>
<evidence type="ECO:0000313" key="1">
    <source>
        <dbReference type="EMBL" id="CAF4306703.1"/>
    </source>
</evidence>
<dbReference type="EMBL" id="CAJOAZ010016619">
    <property type="protein sequence ID" value="CAF4306703.1"/>
    <property type="molecule type" value="Genomic_DNA"/>
</dbReference>
<protein>
    <submittedName>
        <fullName evidence="1">Uncharacterized protein</fullName>
    </submittedName>
</protein>
<dbReference type="AlphaFoldDB" id="A0A820I4R4"/>
<dbReference type="Proteomes" id="UP000663844">
    <property type="component" value="Unassembled WGS sequence"/>
</dbReference>
<name>A0A820I4R4_9BILA</name>
<evidence type="ECO:0000313" key="2">
    <source>
        <dbReference type="Proteomes" id="UP000663844"/>
    </source>
</evidence>
<accession>A0A820I4R4</accession>